<comment type="similarity">
    <text evidence="1">Belongs to the YggT family.</text>
</comment>
<organism evidence="3 4">
    <name type="scientific">Mailhella massiliensis</name>
    <dbReference type="NCBI Taxonomy" id="1903261"/>
    <lineage>
        <taxon>Bacteria</taxon>
        <taxon>Pseudomonadati</taxon>
        <taxon>Thermodesulfobacteriota</taxon>
        <taxon>Desulfovibrionia</taxon>
        <taxon>Desulfovibrionales</taxon>
        <taxon>Desulfovibrionaceae</taxon>
        <taxon>Mailhella</taxon>
    </lineage>
</organism>
<sequence length="102" mass="11354">MFVFANLFTTIAGLLSLVINLYTFVVIVAAFLSWVRPDPYNAIVRTLRGLTEPVFYRVRKMFPFVMVNGIDLSPIVVLVALQLLNGVVVQSLLQLGLRLTGV</sequence>
<dbReference type="PANTHER" id="PTHR33219:SF14">
    <property type="entry name" value="PROTEIN COFACTOR ASSEMBLY OF COMPLEX C SUBUNIT B CCB3, CHLOROPLASTIC-RELATED"/>
    <property type="match status" value="1"/>
</dbReference>
<evidence type="ECO:0000256" key="1">
    <source>
        <dbReference type="ARBA" id="ARBA00010894"/>
    </source>
</evidence>
<dbReference type="GO" id="GO:0016020">
    <property type="term" value="C:membrane"/>
    <property type="evidence" value="ECO:0007669"/>
    <property type="project" value="InterPro"/>
</dbReference>
<evidence type="ECO:0000313" key="4">
    <source>
        <dbReference type="Proteomes" id="UP000698963"/>
    </source>
</evidence>
<reference evidence="3" key="2">
    <citation type="submission" date="2021-09" db="EMBL/GenBank/DDBJ databases">
        <authorList>
            <person name="Gilroy R."/>
        </authorList>
    </citation>
    <scope>NUCLEOTIDE SEQUENCE</scope>
    <source>
        <strain evidence="3">ChiGjej2B2-19336</strain>
    </source>
</reference>
<dbReference type="AlphaFoldDB" id="A0A921DRQ1"/>
<comment type="caution">
    <text evidence="3">The sequence shown here is derived from an EMBL/GenBank/DDBJ whole genome shotgun (WGS) entry which is preliminary data.</text>
</comment>
<gene>
    <name evidence="3" type="ORF">K8W16_01160</name>
</gene>
<evidence type="ECO:0000313" key="3">
    <source>
        <dbReference type="EMBL" id="HJD96242.1"/>
    </source>
</evidence>
<keyword evidence="2" id="KW-0812">Transmembrane</keyword>
<dbReference type="EMBL" id="DYZA01000023">
    <property type="protein sequence ID" value="HJD96242.1"/>
    <property type="molecule type" value="Genomic_DNA"/>
</dbReference>
<feature type="transmembrane region" description="Helical" evidence="2">
    <location>
        <begin position="12"/>
        <end position="35"/>
    </location>
</feature>
<reference evidence="3" key="1">
    <citation type="journal article" date="2021" name="PeerJ">
        <title>Extensive microbial diversity within the chicken gut microbiome revealed by metagenomics and culture.</title>
        <authorList>
            <person name="Gilroy R."/>
            <person name="Ravi A."/>
            <person name="Getino M."/>
            <person name="Pursley I."/>
            <person name="Horton D.L."/>
            <person name="Alikhan N.F."/>
            <person name="Baker D."/>
            <person name="Gharbi K."/>
            <person name="Hall N."/>
            <person name="Watson M."/>
            <person name="Adriaenssens E.M."/>
            <person name="Foster-Nyarko E."/>
            <person name="Jarju S."/>
            <person name="Secka A."/>
            <person name="Antonio M."/>
            <person name="Oren A."/>
            <person name="Chaudhuri R.R."/>
            <person name="La Ragione R."/>
            <person name="Hildebrand F."/>
            <person name="Pallen M.J."/>
        </authorList>
    </citation>
    <scope>NUCLEOTIDE SEQUENCE</scope>
    <source>
        <strain evidence="3">ChiGjej2B2-19336</strain>
    </source>
</reference>
<dbReference type="Proteomes" id="UP000698963">
    <property type="component" value="Unassembled WGS sequence"/>
</dbReference>
<accession>A0A921DRQ1</accession>
<evidence type="ECO:0000256" key="2">
    <source>
        <dbReference type="SAM" id="Phobius"/>
    </source>
</evidence>
<dbReference type="InterPro" id="IPR003425">
    <property type="entry name" value="CCB3/YggT"/>
</dbReference>
<dbReference type="RefSeq" id="WP_304120433.1">
    <property type="nucleotide sequence ID" value="NZ_DYZA01000023.1"/>
</dbReference>
<proteinExistence type="inferred from homology"/>
<keyword evidence="2" id="KW-0472">Membrane</keyword>
<dbReference type="Pfam" id="PF02325">
    <property type="entry name" value="CCB3_YggT"/>
    <property type="match status" value="1"/>
</dbReference>
<dbReference type="PANTHER" id="PTHR33219">
    <property type="entry name" value="YLMG HOMOLOG PROTEIN 2, CHLOROPLASTIC"/>
    <property type="match status" value="1"/>
</dbReference>
<name>A0A921DRQ1_9BACT</name>
<feature type="transmembrane region" description="Helical" evidence="2">
    <location>
        <begin position="64"/>
        <end position="84"/>
    </location>
</feature>
<protein>
    <submittedName>
        <fullName evidence="3">YggT family protein</fullName>
    </submittedName>
</protein>
<keyword evidence="2" id="KW-1133">Transmembrane helix</keyword>